<name>A0AA38GNL8_TAXCH</name>
<accession>A0AA38GNL8</accession>
<dbReference type="AlphaFoldDB" id="A0AA38GNL8"/>
<feature type="region of interest" description="Disordered" evidence="1">
    <location>
        <begin position="74"/>
        <end position="106"/>
    </location>
</feature>
<dbReference type="Proteomes" id="UP000824469">
    <property type="component" value="Unassembled WGS sequence"/>
</dbReference>
<protein>
    <submittedName>
        <fullName evidence="2">Uncharacterized protein</fullName>
    </submittedName>
</protein>
<reference evidence="2 3" key="1">
    <citation type="journal article" date="2021" name="Nat. Plants">
        <title>The Taxus genome provides insights into paclitaxel biosynthesis.</title>
        <authorList>
            <person name="Xiong X."/>
            <person name="Gou J."/>
            <person name="Liao Q."/>
            <person name="Li Y."/>
            <person name="Zhou Q."/>
            <person name="Bi G."/>
            <person name="Li C."/>
            <person name="Du R."/>
            <person name="Wang X."/>
            <person name="Sun T."/>
            <person name="Guo L."/>
            <person name="Liang H."/>
            <person name="Lu P."/>
            <person name="Wu Y."/>
            <person name="Zhang Z."/>
            <person name="Ro D.K."/>
            <person name="Shang Y."/>
            <person name="Huang S."/>
            <person name="Yan J."/>
        </authorList>
    </citation>
    <scope>NUCLEOTIDE SEQUENCE [LARGE SCALE GENOMIC DNA]</scope>
    <source>
        <strain evidence="2">Ta-2019</strain>
    </source>
</reference>
<evidence type="ECO:0000313" key="3">
    <source>
        <dbReference type="Proteomes" id="UP000824469"/>
    </source>
</evidence>
<gene>
    <name evidence="2" type="ORF">KI387_004373</name>
</gene>
<evidence type="ECO:0000313" key="2">
    <source>
        <dbReference type="EMBL" id="KAH9324195.1"/>
    </source>
</evidence>
<feature type="non-terminal residue" evidence="2">
    <location>
        <position position="106"/>
    </location>
</feature>
<keyword evidence="3" id="KW-1185">Reference proteome</keyword>
<sequence>VKDMESKHIQAIHALEYQVEKLTKSLKDKEEYVFMYEDKLKTLESGLEDASNNLKMYERLYKISKALDDVLKGQKSTNNKTNLGFEGKNDDEAGPRTKLAKKVTKR</sequence>
<feature type="non-terminal residue" evidence="2">
    <location>
        <position position="1"/>
    </location>
</feature>
<comment type="caution">
    <text evidence="2">The sequence shown here is derived from an EMBL/GenBank/DDBJ whole genome shotgun (WGS) entry which is preliminary data.</text>
</comment>
<dbReference type="EMBL" id="JAHRHJ020000002">
    <property type="protein sequence ID" value="KAH9324195.1"/>
    <property type="molecule type" value="Genomic_DNA"/>
</dbReference>
<evidence type="ECO:0000256" key="1">
    <source>
        <dbReference type="SAM" id="MobiDB-lite"/>
    </source>
</evidence>
<organism evidence="2 3">
    <name type="scientific">Taxus chinensis</name>
    <name type="common">Chinese yew</name>
    <name type="synonym">Taxus wallichiana var. chinensis</name>
    <dbReference type="NCBI Taxonomy" id="29808"/>
    <lineage>
        <taxon>Eukaryota</taxon>
        <taxon>Viridiplantae</taxon>
        <taxon>Streptophyta</taxon>
        <taxon>Embryophyta</taxon>
        <taxon>Tracheophyta</taxon>
        <taxon>Spermatophyta</taxon>
        <taxon>Pinopsida</taxon>
        <taxon>Pinidae</taxon>
        <taxon>Conifers II</taxon>
        <taxon>Cupressales</taxon>
        <taxon>Taxaceae</taxon>
        <taxon>Taxus</taxon>
    </lineage>
</organism>
<proteinExistence type="predicted"/>